<sequence>MSKWYSLGGADNDVILYSKVRLARNLSDTPFKNKLSPEIKRSTVKKLYACVKNSELAGEFELIDLANQSNAQAAAYAERQMISPEFAREKGAFLTTEDESVTIMLCEEDHIRISAFASGLEVEKAYRKADKIDDVFLKNLSIAFDEKLGFLTASPINLGTGLKISVGLHLPAIKENGSIGRLSSLVGKLGLTLRPLYGEGSPFYQLTNHVTLGITEKEAMDNIASVALQIAMQERNLRATMKNSEFWEDKLYRSMGTLKMARRLSYAEFIALASDIRLGAALGYFDCDINKITAMIHTMADGNVLTAHGSEETPESVQKLRAQDVRNLSV</sequence>
<name>A0A9D2MGT6_9FIRM</name>
<comment type="caution">
    <text evidence="5">Lacks conserved residue(s) required for the propagation of feature annotation.</text>
</comment>
<comment type="caution">
    <text evidence="7">The sequence shown here is derived from an EMBL/GenBank/DDBJ whole genome shotgun (WGS) entry which is preliminary data.</text>
</comment>
<keyword evidence="3 5" id="KW-0418">Kinase</keyword>
<feature type="domain" description="Phosphagen kinase C-terminal" evidence="6">
    <location>
        <begin position="14"/>
        <end position="237"/>
    </location>
</feature>
<dbReference type="CDD" id="cd07930">
    <property type="entry name" value="bacterial_phosphagen_kinase"/>
    <property type="match status" value="1"/>
</dbReference>
<protein>
    <submittedName>
        <fullName evidence="7">ATP--guanido phosphotransferase</fullName>
    </submittedName>
</protein>
<feature type="binding site" evidence="5">
    <location>
        <begin position="163"/>
        <end position="167"/>
    </location>
    <ligand>
        <name>ATP</name>
        <dbReference type="ChEBI" id="CHEBI:30616"/>
    </ligand>
</feature>
<dbReference type="GO" id="GO:0004111">
    <property type="term" value="F:creatine kinase activity"/>
    <property type="evidence" value="ECO:0007669"/>
    <property type="project" value="InterPro"/>
</dbReference>
<accession>A0A9D2MGT6</accession>
<dbReference type="InterPro" id="IPR000749">
    <property type="entry name" value="ATP-guanido_PTrfase"/>
</dbReference>
<feature type="binding site" evidence="5">
    <location>
        <position position="112"/>
    </location>
    <ligand>
        <name>ATP</name>
        <dbReference type="ChEBI" id="CHEBI:30616"/>
    </ligand>
</feature>
<evidence type="ECO:0000256" key="3">
    <source>
        <dbReference type="ARBA" id="ARBA00022777"/>
    </source>
</evidence>
<evidence type="ECO:0000313" key="7">
    <source>
        <dbReference type="EMBL" id="HJB74417.1"/>
    </source>
</evidence>
<organism evidence="7 8">
    <name type="scientific">Candidatus Eubacterium faecale</name>
    <dbReference type="NCBI Taxonomy" id="2838568"/>
    <lineage>
        <taxon>Bacteria</taxon>
        <taxon>Bacillati</taxon>
        <taxon>Bacillota</taxon>
        <taxon>Clostridia</taxon>
        <taxon>Eubacteriales</taxon>
        <taxon>Eubacteriaceae</taxon>
        <taxon>Eubacterium</taxon>
    </lineage>
</organism>
<dbReference type="GO" id="GO:0005524">
    <property type="term" value="F:ATP binding"/>
    <property type="evidence" value="ECO:0007669"/>
    <property type="project" value="UniProtKB-UniRule"/>
</dbReference>
<dbReference type="PANTHER" id="PTHR11547:SF38">
    <property type="entry name" value="ARGININE KINASE 1-RELATED"/>
    <property type="match status" value="1"/>
</dbReference>
<comment type="similarity">
    <text evidence="5">Belongs to the ATP:guanido phosphotransferase family.</text>
</comment>
<dbReference type="GO" id="GO:0005615">
    <property type="term" value="C:extracellular space"/>
    <property type="evidence" value="ECO:0007669"/>
    <property type="project" value="TreeGrafter"/>
</dbReference>
<dbReference type="AlphaFoldDB" id="A0A9D2MGT6"/>
<evidence type="ECO:0000256" key="4">
    <source>
        <dbReference type="ARBA" id="ARBA00022840"/>
    </source>
</evidence>
<feature type="binding site" evidence="5">
    <location>
        <begin position="17"/>
        <end position="21"/>
    </location>
    <ligand>
        <name>ATP</name>
        <dbReference type="ChEBI" id="CHEBI:30616"/>
    </ligand>
</feature>
<dbReference type="InterPro" id="IPR014746">
    <property type="entry name" value="Gln_synth/guanido_kin_cat_dom"/>
</dbReference>
<evidence type="ECO:0000256" key="1">
    <source>
        <dbReference type="ARBA" id="ARBA00022679"/>
    </source>
</evidence>
<keyword evidence="2 5" id="KW-0547">Nucleotide-binding</keyword>
<dbReference type="EMBL" id="DWXN01000003">
    <property type="protein sequence ID" value="HJB74417.1"/>
    <property type="molecule type" value="Genomic_DNA"/>
</dbReference>
<dbReference type="InterPro" id="IPR023660">
    <property type="entry name" value="Arg_Kinase"/>
</dbReference>
<proteinExistence type="inferred from homology"/>
<dbReference type="InterPro" id="IPR022414">
    <property type="entry name" value="ATP-guanido_PTrfase_cat"/>
</dbReference>
<dbReference type="Gene3D" id="3.30.590.10">
    <property type="entry name" value="Glutamine synthetase/guanido kinase, catalytic domain"/>
    <property type="match status" value="1"/>
</dbReference>
<dbReference type="Proteomes" id="UP000823877">
    <property type="component" value="Unassembled WGS sequence"/>
</dbReference>
<evidence type="ECO:0000259" key="6">
    <source>
        <dbReference type="PROSITE" id="PS51510"/>
    </source>
</evidence>
<dbReference type="Pfam" id="PF00217">
    <property type="entry name" value="ATP-gua_Ptrans"/>
    <property type="match status" value="1"/>
</dbReference>
<keyword evidence="1 5" id="KW-0808">Transferase</keyword>
<gene>
    <name evidence="7" type="ORF">IAA37_01925</name>
</gene>
<dbReference type="SUPFAM" id="SSF55931">
    <property type="entry name" value="Glutamine synthetase/guanido kinase"/>
    <property type="match status" value="1"/>
</dbReference>
<evidence type="ECO:0000256" key="5">
    <source>
        <dbReference type="PROSITE-ProRule" id="PRU00843"/>
    </source>
</evidence>
<dbReference type="GO" id="GO:0046314">
    <property type="term" value="P:phosphocreatine biosynthetic process"/>
    <property type="evidence" value="ECO:0007669"/>
    <property type="project" value="InterPro"/>
</dbReference>
<evidence type="ECO:0000256" key="2">
    <source>
        <dbReference type="ARBA" id="ARBA00022741"/>
    </source>
</evidence>
<reference evidence="7" key="1">
    <citation type="journal article" date="2021" name="PeerJ">
        <title>Extensive microbial diversity within the chicken gut microbiome revealed by metagenomics and culture.</title>
        <authorList>
            <person name="Gilroy R."/>
            <person name="Ravi A."/>
            <person name="Getino M."/>
            <person name="Pursley I."/>
            <person name="Horton D.L."/>
            <person name="Alikhan N.F."/>
            <person name="Baker D."/>
            <person name="Gharbi K."/>
            <person name="Hall N."/>
            <person name="Watson M."/>
            <person name="Adriaenssens E.M."/>
            <person name="Foster-Nyarko E."/>
            <person name="Jarju S."/>
            <person name="Secka A."/>
            <person name="Antonio M."/>
            <person name="Oren A."/>
            <person name="Chaudhuri R.R."/>
            <person name="La Ragione R."/>
            <person name="Hildebrand F."/>
            <person name="Pallen M.J."/>
        </authorList>
    </citation>
    <scope>NUCLEOTIDE SEQUENCE</scope>
    <source>
        <strain evidence="7">CHK188-16595</strain>
    </source>
</reference>
<reference evidence="7" key="2">
    <citation type="submission" date="2021-04" db="EMBL/GenBank/DDBJ databases">
        <authorList>
            <person name="Gilroy R."/>
        </authorList>
    </citation>
    <scope>NUCLEOTIDE SEQUENCE</scope>
    <source>
        <strain evidence="7">CHK188-16595</strain>
    </source>
</reference>
<evidence type="ECO:0000313" key="8">
    <source>
        <dbReference type="Proteomes" id="UP000823877"/>
    </source>
</evidence>
<dbReference type="PROSITE" id="PS51510">
    <property type="entry name" value="PHOSPHAGEN_KINASE_C"/>
    <property type="match status" value="1"/>
</dbReference>
<dbReference type="PANTHER" id="PTHR11547">
    <property type="entry name" value="ARGININE OR CREATINE KINASE"/>
    <property type="match status" value="1"/>
</dbReference>
<feature type="binding site" evidence="5">
    <location>
        <begin position="194"/>
        <end position="199"/>
    </location>
    <ligand>
        <name>ATP</name>
        <dbReference type="ChEBI" id="CHEBI:30616"/>
    </ligand>
</feature>
<keyword evidence="4 5" id="KW-0067">ATP-binding</keyword>